<dbReference type="CDD" id="cd08432">
    <property type="entry name" value="PBP2_GcdR_TrpI_HvrB_AmpR_like"/>
    <property type="match status" value="1"/>
</dbReference>
<dbReference type="GO" id="GO:0006351">
    <property type="term" value="P:DNA-templated transcription"/>
    <property type="evidence" value="ECO:0007669"/>
    <property type="project" value="TreeGrafter"/>
</dbReference>
<dbReference type="SUPFAM" id="SSF46785">
    <property type="entry name" value="Winged helix' DNA-binding domain"/>
    <property type="match status" value="1"/>
</dbReference>
<dbReference type="SUPFAM" id="SSF53850">
    <property type="entry name" value="Periplasmic binding protein-like II"/>
    <property type="match status" value="1"/>
</dbReference>
<evidence type="ECO:0000256" key="4">
    <source>
        <dbReference type="ARBA" id="ARBA00023163"/>
    </source>
</evidence>
<accession>A0A5J6NA32</accession>
<sequence>MRYGRAIPPLKSLLAIEAAARFGSFSKAAAELNVTQSAVSHLVGQAEAYLGARLFDRASRPMRLTREGQRYVSGVVSGLNILKAEGQHLQERKKAQSTLIVSCNLGYGNFWLLPKLRHFHERHPAITVNMVTTYQGLPELTDGIDVAIRFGKGDWPDCRSQPLYRERIVPVASVAYVEQEARIRHPKDLLKHTLLHAHAIDRSWFDWNQWFDHFGVACPSRLPGPGFDNHVLMMQAALTGSGVALGWKGTAGDFVRKRQLVEALPDPIDVDGGLYLVTHRDTRPSRALGSFADWLLEQAAADR</sequence>
<dbReference type="InterPro" id="IPR036390">
    <property type="entry name" value="WH_DNA-bd_sf"/>
</dbReference>
<name>A0A5J6NA32_9PROT</name>
<evidence type="ECO:0000256" key="3">
    <source>
        <dbReference type="ARBA" id="ARBA00023125"/>
    </source>
</evidence>
<comment type="similarity">
    <text evidence="1">Belongs to the LysR transcriptional regulatory family.</text>
</comment>
<dbReference type="RefSeq" id="WP_151119770.1">
    <property type="nucleotide sequence ID" value="NZ_CP042582.1"/>
</dbReference>
<evidence type="ECO:0000256" key="1">
    <source>
        <dbReference type="ARBA" id="ARBA00009437"/>
    </source>
</evidence>
<keyword evidence="2" id="KW-0805">Transcription regulation</keyword>
<dbReference type="PROSITE" id="PS50931">
    <property type="entry name" value="HTH_LYSR"/>
    <property type="match status" value="1"/>
</dbReference>
<evidence type="ECO:0000313" key="7">
    <source>
        <dbReference type="Proteomes" id="UP000325797"/>
    </source>
</evidence>
<gene>
    <name evidence="6" type="ORF">FRZ61_44370</name>
</gene>
<dbReference type="Gene3D" id="1.10.10.10">
    <property type="entry name" value="Winged helix-like DNA-binding domain superfamily/Winged helix DNA-binding domain"/>
    <property type="match status" value="1"/>
</dbReference>
<evidence type="ECO:0000259" key="5">
    <source>
        <dbReference type="PROSITE" id="PS50931"/>
    </source>
</evidence>
<dbReference type="PANTHER" id="PTHR30537:SF74">
    <property type="entry name" value="HTH-TYPE TRANSCRIPTIONAL REGULATOR TRPI"/>
    <property type="match status" value="1"/>
</dbReference>
<dbReference type="Proteomes" id="UP000325797">
    <property type="component" value="Chromosome"/>
</dbReference>
<feature type="domain" description="HTH lysR-type" evidence="5">
    <location>
        <begin position="8"/>
        <end position="65"/>
    </location>
</feature>
<proteinExistence type="inferred from homology"/>
<dbReference type="OrthoDB" id="155872at2"/>
<dbReference type="Pfam" id="PF00126">
    <property type="entry name" value="HTH_1"/>
    <property type="match status" value="1"/>
</dbReference>
<dbReference type="InterPro" id="IPR036388">
    <property type="entry name" value="WH-like_DNA-bd_sf"/>
</dbReference>
<evidence type="ECO:0000313" key="6">
    <source>
        <dbReference type="EMBL" id="QEX24496.1"/>
    </source>
</evidence>
<dbReference type="Pfam" id="PF03466">
    <property type="entry name" value="LysR_substrate"/>
    <property type="match status" value="1"/>
</dbReference>
<dbReference type="EMBL" id="CP042582">
    <property type="protein sequence ID" value="QEX24496.1"/>
    <property type="molecule type" value="Genomic_DNA"/>
</dbReference>
<dbReference type="AlphaFoldDB" id="A0A5J6NA32"/>
<dbReference type="InterPro" id="IPR000847">
    <property type="entry name" value="LysR_HTH_N"/>
</dbReference>
<reference evidence="6 7" key="1">
    <citation type="submission" date="2019-08" db="EMBL/GenBank/DDBJ databases">
        <title>Hyperibacter terrae gen. nov., sp. nov. and Hyperibacter viscosus sp. nov., two new members in the family Rhodospirillaceae isolated from the rhizosphere of Hypericum perforatum.</title>
        <authorList>
            <person name="Noviana Z."/>
        </authorList>
    </citation>
    <scope>NUCLEOTIDE SEQUENCE [LARGE SCALE GENOMIC DNA]</scope>
    <source>
        <strain evidence="6 7">R5959</strain>
    </source>
</reference>
<dbReference type="PRINTS" id="PR00039">
    <property type="entry name" value="HTHLYSR"/>
</dbReference>
<keyword evidence="4" id="KW-0804">Transcription</keyword>
<keyword evidence="3" id="KW-0238">DNA-binding</keyword>
<organism evidence="6 7">
    <name type="scientific">Hypericibacter adhaerens</name>
    <dbReference type="NCBI Taxonomy" id="2602016"/>
    <lineage>
        <taxon>Bacteria</taxon>
        <taxon>Pseudomonadati</taxon>
        <taxon>Pseudomonadota</taxon>
        <taxon>Alphaproteobacteria</taxon>
        <taxon>Rhodospirillales</taxon>
        <taxon>Dongiaceae</taxon>
        <taxon>Hypericibacter</taxon>
    </lineage>
</organism>
<dbReference type="InterPro" id="IPR058163">
    <property type="entry name" value="LysR-type_TF_proteobact-type"/>
</dbReference>
<dbReference type="KEGG" id="hadh:FRZ61_44370"/>
<keyword evidence="7" id="KW-1185">Reference proteome</keyword>
<dbReference type="GO" id="GO:0003700">
    <property type="term" value="F:DNA-binding transcription factor activity"/>
    <property type="evidence" value="ECO:0007669"/>
    <property type="project" value="InterPro"/>
</dbReference>
<dbReference type="InterPro" id="IPR005119">
    <property type="entry name" value="LysR_subst-bd"/>
</dbReference>
<evidence type="ECO:0000256" key="2">
    <source>
        <dbReference type="ARBA" id="ARBA00023015"/>
    </source>
</evidence>
<dbReference type="Gene3D" id="3.40.190.10">
    <property type="entry name" value="Periplasmic binding protein-like II"/>
    <property type="match status" value="2"/>
</dbReference>
<dbReference type="GO" id="GO:0043565">
    <property type="term" value="F:sequence-specific DNA binding"/>
    <property type="evidence" value="ECO:0007669"/>
    <property type="project" value="TreeGrafter"/>
</dbReference>
<protein>
    <submittedName>
        <fullName evidence="6">LysR family transcriptional regulator</fullName>
    </submittedName>
</protein>
<dbReference type="PANTHER" id="PTHR30537">
    <property type="entry name" value="HTH-TYPE TRANSCRIPTIONAL REGULATOR"/>
    <property type="match status" value="1"/>
</dbReference>